<dbReference type="AlphaFoldDB" id="A0A3P2A1U9"/>
<dbReference type="GO" id="GO:0006270">
    <property type="term" value="P:DNA replication initiation"/>
    <property type="evidence" value="ECO:0007669"/>
    <property type="project" value="InterPro"/>
</dbReference>
<comment type="caution">
    <text evidence="4">The sequence shown here is derived from an EMBL/GenBank/DDBJ whole genome shotgun (WGS) entry which is preliminary data.</text>
</comment>
<sequence>MSKNLIVKDNALINASYNLDLIEQRLILLAIVEARRTKQEIKPNQFLTICVSSYIDEFAIESKTKSVYGNIKNACKTLFERQFSYEKVTSKGNVEKVTSRWVQSISYVDKEAIVRIKFSDDVTPLITNLERQFTKYNLEQISDLNSKYSVRLYEILISWRSQGKTPMLPLDEIRYRLGLMANEYKIINDFKKWVLELAIKEINEKTDIQVSYEQHKQGRKIVGFTFTFKVKNAKKAQSAKKETAAILAAAAEQVEPFEMNPLFEKIAAYVTPAEQKAYLETYSGEQIAAIIERADEYAADLRTQGKKPRMGAVYAKAFAENWGTEKLLEKQELEKKKEAERLARQKELEAKQADEQQRLDDNERKRQAIEIFEMMNDDEKEAVLDEIDSRLASFFKKSFRQNRANGIPVYKDTIVAIMLKKIIFDD</sequence>
<dbReference type="Pfam" id="PF21205">
    <property type="entry name" value="Rep3_C"/>
    <property type="match status" value="1"/>
</dbReference>
<dbReference type="EMBL" id="RQYC01000031">
    <property type="protein sequence ID" value="RRD88846.1"/>
    <property type="molecule type" value="Genomic_DNA"/>
</dbReference>
<protein>
    <submittedName>
        <fullName evidence="4">RepB family plasmid replication initiator protein</fullName>
    </submittedName>
</protein>
<keyword evidence="5" id="KW-1185">Reference proteome</keyword>
<evidence type="ECO:0000313" key="4">
    <source>
        <dbReference type="EMBL" id="RRD88846.1"/>
    </source>
</evidence>
<dbReference type="Gene3D" id="1.10.10.10">
    <property type="entry name" value="Winged helix-like DNA-binding domain superfamily/Winged helix DNA-binding domain"/>
    <property type="match status" value="2"/>
</dbReference>
<gene>
    <name evidence="4" type="ORF">EII21_10730</name>
</gene>
<organism evidence="4 5">
    <name type="scientific">Conchiformibius steedae</name>
    <dbReference type="NCBI Taxonomy" id="153493"/>
    <lineage>
        <taxon>Bacteria</taxon>
        <taxon>Pseudomonadati</taxon>
        <taxon>Pseudomonadota</taxon>
        <taxon>Betaproteobacteria</taxon>
        <taxon>Neisseriales</taxon>
        <taxon>Neisseriaceae</taxon>
        <taxon>Conchiformibius</taxon>
    </lineage>
</organism>
<name>A0A3P2A1U9_9NEIS</name>
<dbReference type="InterPro" id="IPR036388">
    <property type="entry name" value="WH-like_DNA-bd_sf"/>
</dbReference>
<dbReference type="Proteomes" id="UP000269923">
    <property type="component" value="Unassembled WGS sequence"/>
</dbReference>
<feature type="domain" description="Initiator Rep protein WH1" evidence="3">
    <location>
        <begin position="6"/>
        <end position="156"/>
    </location>
</feature>
<comment type="similarity">
    <text evidence="1">Belongs to the initiator RepB protein family.</text>
</comment>
<dbReference type="OrthoDB" id="8613117at2"/>
<evidence type="ECO:0000313" key="5">
    <source>
        <dbReference type="Proteomes" id="UP000269923"/>
    </source>
</evidence>
<keyword evidence="2" id="KW-0175">Coiled coil</keyword>
<dbReference type="InterPro" id="IPR000525">
    <property type="entry name" value="Initiator_Rep_WH1"/>
</dbReference>
<evidence type="ECO:0000256" key="1">
    <source>
        <dbReference type="ARBA" id="ARBA00038283"/>
    </source>
</evidence>
<evidence type="ECO:0000256" key="2">
    <source>
        <dbReference type="SAM" id="Coils"/>
    </source>
</evidence>
<dbReference type="NCBIfam" id="NF038290">
    <property type="entry name" value="repM_Acin"/>
    <property type="match status" value="1"/>
</dbReference>
<evidence type="ECO:0000259" key="3">
    <source>
        <dbReference type="Pfam" id="PF01051"/>
    </source>
</evidence>
<proteinExistence type="inferred from homology"/>
<dbReference type="InterPro" id="IPR036390">
    <property type="entry name" value="WH_DNA-bd_sf"/>
</dbReference>
<dbReference type="Pfam" id="PF01051">
    <property type="entry name" value="Rep3_N"/>
    <property type="match status" value="1"/>
</dbReference>
<reference evidence="4 5" key="1">
    <citation type="submission" date="2018-11" db="EMBL/GenBank/DDBJ databases">
        <title>Genomes From Bacteria Associated with the Canine Oral Cavity: a Test Case for Automated Genome-Based Taxonomic Assignment.</title>
        <authorList>
            <person name="Coil D.A."/>
            <person name="Jospin G."/>
            <person name="Darling A.E."/>
            <person name="Wallis C."/>
            <person name="Davis I.J."/>
            <person name="Harris S."/>
            <person name="Eisen J.A."/>
            <person name="Holcombe L.J."/>
            <person name="O'Flynn C."/>
        </authorList>
    </citation>
    <scope>NUCLEOTIDE SEQUENCE [LARGE SCALE GENOMIC DNA]</scope>
    <source>
        <strain evidence="4 5">COT-280</strain>
    </source>
</reference>
<accession>A0A3P2A1U9</accession>
<feature type="coiled-coil region" evidence="2">
    <location>
        <begin position="328"/>
        <end position="365"/>
    </location>
</feature>
<dbReference type="SUPFAM" id="SSF46785">
    <property type="entry name" value="Winged helix' DNA-binding domain"/>
    <property type="match status" value="2"/>
</dbReference>
<dbReference type="GO" id="GO:0003887">
    <property type="term" value="F:DNA-directed DNA polymerase activity"/>
    <property type="evidence" value="ECO:0007669"/>
    <property type="project" value="InterPro"/>
</dbReference>
<dbReference type="RefSeq" id="WP_124796340.1">
    <property type="nucleotide sequence ID" value="NZ_RQYC01000031.1"/>
</dbReference>